<dbReference type="InterPro" id="IPR013655">
    <property type="entry name" value="PAS_fold_3"/>
</dbReference>
<dbReference type="SUPFAM" id="SSF47384">
    <property type="entry name" value="Homodimeric domain of signal transducing histidine kinase"/>
    <property type="match status" value="1"/>
</dbReference>
<dbReference type="PROSITE" id="PS50109">
    <property type="entry name" value="HIS_KIN"/>
    <property type="match status" value="1"/>
</dbReference>
<dbReference type="PANTHER" id="PTHR43047">
    <property type="entry name" value="TWO-COMPONENT HISTIDINE PROTEIN KINASE"/>
    <property type="match status" value="1"/>
</dbReference>
<evidence type="ECO:0000259" key="22">
    <source>
        <dbReference type="PROSITE" id="PS51371"/>
    </source>
</evidence>
<evidence type="ECO:0000256" key="11">
    <source>
        <dbReference type="ARBA" id="ARBA00023012"/>
    </source>
</evidence>
<dbReference type="Gene3D" id="1.20.120.160">
    <property type="entry name" value="HPT domain"/>
    <property type="match status" value="1"/>
</dbReference>
<organism evidence="23 24">
    <name type="scientific">Azonexus fungiphilus</name>
    <dbReference type="NCBI Taxonomy" id="146940"/>
    <lineage>
        <taxon>Bacteria</taxon>
        <taxon>Pseudomonadati</taxon>
        <taxon>Pseudomonadota</taxon>
        <taxon>Betaproteobacteria</taxon>
        <taxon>Rhodocyclales</taxon>
        <taxon>Azonexaceae</taxon>
        <taxon>Azonexus</taxon>
    </lineage>
</organism>
<sequence length="1120" mass="121341">MNQLFPATLADIMTRDVRCVDPATPLREVARIMSSAGISSLLAGSPERAVGIVTESNMLRALHWQLPADTPVAEVMSQPLVTAPPELDLLAARKLIDARHIRHLVVIAGDGSTAGIVSETDFRRHLGSLAFDHLQTLETAMDREMPQLPPTAPLNEALSRMLQLASDYVLVSDRGRPVGILTERDVPRLLASRPEGGGVALAEVMSAPVRGIAVDSPVAEALTAMNEHHVRHLVVFAGEHVVGVISQQRLFEQIALRDMEIALARLCEERNRLRLQAQLDLALGAAGAGAWEHRPRQDRLVCSESLRQFFGETLPGNLAEWRARIHPDDLAGHDLAVDRVFQAKTSGQHRIEYRVRHSDGSWRWVEDRGCVAERDEDGQPSIVTGVLADIGQRRADSLRIERQNRALRLLGGVARSIIRAADEGALIDAVCRQVIDHGGYRSARFVAAGSPLAADERPLPVHSDGQLVGELRLVLAPGQVIDDDEVVLLEDLAGELGSGIGSHRSRLALAAGEASQRKLSLAIEQSPHSVVITSADGNIEYVNRAFVACTGYSAAEAIGRNPRFLKSAVSDPDNAARLWQALSRGEVWRGEFINQRKDGSRYHANAIISPVRQKDGAITHYLAIEEDISERKRDQAELARYREELENLVEQRTRQLQRAKEEAEAANRAKSSFLANMSHEIRTPMNAILGLTHLLQRDFGDSDAGDRLGRVADAANQLMQLLNDILDLSRLEAGSLSPERSEFLLAELLADTRAQFVARAGGRGLGIGLLPAPGLPARLCGDAPRIRQVLGQLLSNAIKFTERGSILLAVEAQAHEGRTLKLRFSVTDTGLGIPRTQQAHLFNPFEQGDSSTTRRHGGTGLGLAICRRLVELMGGEIGVSSTPGEGSEFWFTVPLQVLDEMPASAPPAAPAAIPETAAADDAAALERLARIPGLDSKAGLHAVRGKLTIYRRLLGSFAETHLDDFARIRELLAADQRDEAHRLAHSLKGAAGTLGATATFQAATDLDQAIRQQQPTPAILPLVAACETAYRQLHAALITPPPAAPSGDGQATPAELRRRLASLSQQLKDCDFAVQGRLQSDGEPLRQLLAGEFAAFERHIADFDFAAAAEQLDRALAALP</sequence>
<dbReference type="EMBL" id="RBXP01000015">
    <property type="protein sequence ID" value="RKT58140.1"/>
    <property type="molecule type" value="Genomic_DNA"/>
</dbReference>
<dbReference type="SMART" id="SM00116">
    <property type="entry name" value="CBS"/>
    <property type="match status" value="4"/>
</dbReference>
<dbReference type="CDD" id="cd00082">
    <property type="entry name" value="HisKA"/>
    <property type="match status" value="1"/>
</dbReference>
<dbReference type="EC" id="2.7.13.3" evidence="3"/>
<evidence type="ECO:0000256" key="8">
    <source>
        <dbReference type="ARBA" id="ARBA00022777"/>
    </source>
</evidence>
<dbReference type="SUPFAM" id="SSF55785">
    <property type="entry name" value="PYP-like sensor domain (PAS domain)"/>
    <property type="match status" value="2"/>
</dbReference>
<keyword evidence="24" id="KW-1185">Reference proteome</keyword>
<dbReference type="PROSITE" id="PS51371">
    <property type="entry name" value="CBS"/>
    <property type="match status" value="4"/>
</dbReference>
<evidence type="ECO:0000313" key="24">
    <source>
        <dbReference type="Proteomes" id="UP000270626"/>
    </source>
</evidence>
<dbReference type="SMART" id="SM00388">
    <property type="entry name" value="HisKA"/>
    <property type="match status" value="1"/>
</dbReference>
<dbReference type="RefSeq" id="WP_121458404.1">
    <property type="nucleotide sequence ID" value="NZ_RBXP01000015.1"/>
</dbReference>
<dbReference type="InterPro" id="IPR046342">
    <property type="entry name" value="CBS_dom_sf"/>
</dbReference>
<evidence type="ECO:0000256" key="16">
    <source>
        <dbReference type="PROSITE-ProRule" id="PRU00703"/>
    </source>
</evidence>
<dbReference type="InterPro" id="IPR000014">
    <property type="entry name" value="PAS"/>
</dbReference>
<dbReference type="CDD" id="cd16922">
    <property type="entry name" value="HATPase_EvgS-ArcB-TorS-like"/>
    <property type="match status" value="1"/>
</dbReference>
<protein>
    <recommendedName>
        <fullName evidence="14">Virulence sensor protein BvgS</fullName>
        <ecNumber evidence="3">2.7.13.3</ecNumber>
    </recommendedName>
</protein>
<feature type="domain" description="HPt" evidence="21">
    <location>
        <begin position="946"/>
        <end position="1037"/>
    </location>
</feature>
<evidence type="ECO:0000256" key="15">
    <source>
        <dbReference type="PROSITE-ProRule" id="PRU00110"/>
    </source>
</evidence>
<accession>A0A495WAH8</accession>
<keyword evidence="17" id="KW-0175">Coiled coil</keyword>
<dbReference type="PROSITE" id="PS50112">
    <property type="entry name" value="PAS"/>
    <property type="match status" value="1"/>
</dbReference>
<keyword evidence="4 15" id="KW-0597">Phosphoprotein</keyword>
<reference evidence="23 24" key="1">
    <citation type="submission" date="2018-10" db="EMBL/GenBank/DDBJ databases">
        <title>Genomic Encyclopedia of Type Strains, Phase IV (KMG-IV): sequencing the most valuable type-strain genomes for metagenomic binning, comparative biology and taxonomic classification.</title>
        <authorList>
            <person name="Goeker M."/>
        </authorList>
    </citation>
    <scope>NUCLEOTIDE SEQUENCE [LARGE SCALE GENOMIC DNA]</scope>
    <source>
        <strain evidence="23 24">DSM 23841</strain>
    </source>
</reference>
<dbReference type="SUPFAM" id="SSF47226">
    <property type="entry name" value="Histidine-containing phosphotransfer domain, HPT domain"/>
    <property type="match status" value="1"/>
</dbReference>
<keyword evidence="9" id="KW-0067">ATP-binding</keyword>
<dbReference type="SUPFAM" id="SSF54631">
    <property type="entry name" value="CBS-domain pair"/>
    <property type="match status" value="2"/>
</dbReference>
<dbReference type="OrthoDB" id="8552871at2"/>
<evidence type="ECO:0000259" key="21">
    <source>
        <dbReference type="PROSITE" id="PS50894"/>
    </source>
</evidence>
<dbReference type="Gene3D" id="3.30.565.10">
    <property type="entry name" value="Histidine kinase-like ATPase, C-terminal domain"/>
    <property type="match status" value="1"/>
</dbReference>
<evidence type="ECO:0000256" key="4">
    <source>
        <dbReference type="ARBA" id="ARBA00022553"/>
    </source>
</evidence>
<name>A0A495WAH8_9RHOO</name>
<evidence type="ECO:0000313" key="23">
    <source>
        <dbReference type="EMBL" id="RKT58140.1"/>
    </source>
</evidence>
<evidence type="ECO:0000259" key="20">
    <source>
        <dbReference type="PROSITE" id="PS50113"/>
    </source>
</evidence>
<dbReference type="Pfam" id="PF13426">
    <property type="entry name" value="PAS_9"/>
    <property type="match status" value="1"/>
</dbReference>
<keyword evidence="5" id="KW-0808">Transferase</keyword>
<dbReference type="InterPro" id="IPR003661">
    <property type="entry name" value="HisK_dim/P_dom"/>
</dbReference>
<evidence type="ECO:0000256" key="2">
    <source>
        <dbReference type="ARBA" id="ARBA00004127"/>
    </source>
</evidence>
<dbReference type="Pfam" id="PF00571">
    <property type="entry name" value="CBS"/>
    <property type="match status" value="4"/>
</dbReference>
<evidence type="ECO:0000256" key="14">
    <source>
        <dbReference type="ARBA" id="ARBA00070152"/>
    </source>
</evidence>
<dbReference type="InterPro" id="IPR003594">
    <property type="entry name" value="HATPase_dom"/>
</dbReference>
<dbReference type="InterPro" id="IPR004358">
    <property type="entry name" value="Sig_transdc_His_kin-like_C"/>
</dbReference>
<dbReference type="PRINTS" id="PR00344">
    <property type="entry name" value="BCTRLSENSOR"/>
</dbReference>
<keyword evidence="8" id="KW-0418">Kinase</keyword>
<evidence type="ECO:0000256" key="9">
    <source>
        <dbReference type="ARBA" id="ARBA00022840"/>
    </source>
</evidence>
<dbReference type="Pfam" id="PF01627">
    <property type="entry name" value="Hpt"/>
    <property type="match status" value="1"/>
</dbReference>
<comment type="subcellular location">
    <subcellularLocation>
        <location evidence="2">Endomembrane system</location>
        <topology evidence="2">Multi-pass membrane protein</topology>
    </subcellularLocation>
</comment>
<keyword evidence="7" id="KW-0547">Nucleotide-binding</keyword>
<keyword evidence="10" id="KW-1133">Transmembrane helix</keyword>
<feature type="domain" description="CBS" evidence="22">
    <location>
        <begin position="205"/>
        <end position="261"/>
    </location>
</feature>
<dbReference type="FunFam" id="3.30.565.10:FF:000010">
    <property type="entry name" value="Sensor histidine kinase RcsC"/>
    <property type="match status" value="1"/>
</dbReference>
<evidence type="ECO:0000256" key="6">
    <source>
        <dbReference type="ARBA" id="ARBA00022692"/>
    </source>
</evidence>
<evidence type="ECO:0000256" key="17">
    <source>
        <dbReference type="SAM" id="Coils"/>
    </source>
</evidence>
<dbReference type="PANTHER" id="PTHR43047:SF78">
    <property type="entry name" value="SENSORY_REGULATORY PROTEIN RPFC"/>
    <property type="match status" value="1"/>
</dbReference>
<feature type="domain" description="CBS" evidence="22">
    <location>
        <begin position="13"/>
        <end position="70"/>
    </location>
</feature>
<evidence type="ECO:0000256" key="10">
    <source>
        <dbReference type="ARBA" id="ARBA00022989"/>
    </source>
</evidence>
<evidence type="ECO:0000256" key="13">
    <source>
        <dbReference type="ARBA" id="ARBA00058004"/>
    </source>
</evidence>
<dbReference type="Pfam" id="PF02518">
    <property type="entry name" value="HATPase_c"/>
    <property type="match status" value="1"/>
</dbReference>
<evidence type="ECO:0000256" key="3">
    <source>
        <dbReference type="ARBA" id="ARBA00012438"/>
    </source>
</evidence>
<evidence type="ECO:0000259" key="18">
    <source>
        <dbReference type="PROSITE" id="PS50109"/>
    </source>
</evidence>
<feature type="domain" description="PAS" evidence="19">
    <location>
        <begin position="515"/>
        <end position="561"/>
    </location>
</feature>
<feature type="domain" description="CBS" evidence="22">
    <location>
        <begin position="76"/>
        <end position="136"/>
    </location>
</feature>
<feature type="domain" description="PAC" evidence="20">
    <location>
        <begin position="349"/>
        <end position="402"/>
    </location>
</feature>
<dbReference type="InterPro" id="IPR000644">
    <property type="entry name" value="CBS_dom"/>
</dbReference>
<dbReference type="NCBIfam" id="TIGR00229">
    <property type="entry name" value="sensory_box"/>
    <property type="match status" value="2"/>
</dbReference>
<dbReference type="InterPro" id="IPR036890">
    <property type="entry name" value="HATPase_C_sf"/>
</dbReference>
<dbReference type="PROSITE" id="PS50894">
    <property type="entry name" value="HPT"/>
    <property type="match status" value="1"/>
</dbReference>
<dbReference type="GO" id="GO:0000155">
    <property type="term" value="F:phosphorelay sensor kinase activity"/>
    <property type="evidence" value="ECO:0007669"/>
    <property type="project" value="InterPro"/>
</dbReference>
<comment type="caution">
    <text evidence="23">The sequence shown here is derived from an EMBL/GenBank/DDBJ whole genome shotgun (WGS) entry which is preliminary data.</text>
</comment>
<dbReference type="FunFam" id="1.10.287.130:FF:000004">
    <property type="entry name" value="Ethylene receptor 1"/>
    <property type="match status" value="1"/>
</dbReference>
<dbReference type="Pfam" id="PF00512">
    <property type="entry name" value="HisKA"/>
    <property type="match status" value="1"/>
</dbReference>
<keyword evidence="16" id="KW-0129">CBS domain</keyword>
<gene>
    <name evidence="23" type="ORF">DFR40_2083</name>
</gene>
<dbReference type="Proteomes" id="UP000270626">
    <property type="component" value="Unassembled WGS sequence"/>
</dbReference>
<dbReference type="InterPro" id="IPR008207">
    <property type="entry name" value="Sig_transdc_His_kin_Hpt_dom"/>
</dbReference>
<keyword evidence="11" id="KW-0902">Two-component regulatory system</keyword>
<dbReference type="Gene3D" id="3.10.580.10">
    <property type="entry name" value="CBS-domain"/>
    <property type="match status" value="2"/>
</dbReference>
<feature type="domain" description="Histidine kinase" evidence="18">
    <location>
        <begin position="676"/>
        <end position="897"/>
    </location>
</feature>
<dbReference type="InterPro" id="IPR035965">
    <property type="entry name" value="PAS-like_dom_sf"/>
</dbReference>
<comment type="function">
    <text evidence="13">Member of the two-component regulatory system BvgS/BvgA. Phosphorylates BvgA via a four-step phosphorelay in response to environmental signals.</text>
</comment>
<dbReference type="SMART" id="SM00387">
    <property type="entry name" value="HATPase_c"/>
    <property type="match status" value="1"/>
</dbReference>
<evidence type="ECO:0000256" key="12">
    <source>
        <dbReference type="ARBA" id="ARBA00023136"/>
    </source>
</evidence>
<evidence type="ECO:0000256" key="7">
    <source>
        <dbReference type="ARBA" id="ARBA00022741"/>
    </source>
</evidence>
<dbReference type="SUPFAM" id="SSF55874">
    <property type="entry name" value="ATPase domain of HSP90 chaperone/DNA topoisomerase II/histidine kinase"/>
    <property type="match status" value="1"/>
</dbReference>
<dbReference type="SMART" id="SM00091">
    <property type="entry name" value="PAS"/>
    <property type="match status" value="2"/>
</dbReference>
<dbReference type="InterPro" id="IPR005467">
    <property type="entry name" value="His_kinase_dom"/>
</dbReference>
<dbReference type="GO" id="GO:0005524">
    <property type="term" value="F:ATP binding"/>
    <property type="evidence" value="ECO:0007669"/>
    <property type="project" value="UniProtKB-KW"/>
</dbReference>
<dbReference type="Gene3D" id="3.30.450.20">
    <property type="entry name" value="PAS domain"/>
    <property type="match status" value="2"/>
</dbReference>
<feature type="domain" description="PAC" evidence="20">
    <location>
        <begin position="588"/>
        <end position="640"/>
    </location>
</feature>
<dbReference type="CDD" id="cd02205">
    <property type="entry name" value="CBS_pair_SF"/>
    <property type="match status" value="1"/>
</dbReference>
<dbReference type="CDD" id="cd00130">
    <property type="entry name" value="PAS"/>
    <property type="match status" value="2"/>
</dbReference>
<dbReference type="AlphaFoldDB" id="A0A495WAH8"/>
<proteinExistence type="predicted"/>
<feature type="modified residue" description="Phosphohistidine" evidence="15">
    <location>
        <position position="985"/>
    </location>
</feature>
<evidence type="ECO:0000259" key="19">
    <source>
        <dbReference type="PROSITE" id="PS50112"/>
    </source>
</evidence>
<dbReference type="InterPro" id="IPR001610">
    <property type="entry name" value="PAC"/>
</dbReference>
<keyword evidence="6" id="KW-0812">Transmembrane</keyword>
<dbReference type="InterPro" id="IPR000700">
    <property type="entry name" value="PAS-assoc_C"/>
</dbReference>
<dbReference type="SMART" id="SM00086">
    <property type="entry name" value="PAC"/>
    <property type="match status" value="2"/>
</dbReference>
<dbReference type="CDD" id="cd00088">
    <property type="entry name" value="HPT"/>
    <property type="match status" value="1"/>
</dbReference>
<dbReference type="InterPro" id="IPR036097">
    <property type="entry name" value="HisK_dim/P_sf"/>
</dbReference>
<dbReference type="Pfam" id="PF08447">
    <property type="entry name" value="PAS_3"/>
    <property type="match status" value="1"/>
</dbReference>
<dbReference type="GO" id="GO:0016020">
    <property type="term" value="C:membrane"/>
    <property type="evidence" value="ECO:0007669"/>
    <property type="project" value="UniProtKB-SubCell"/>
</dbReference>
<dbReference type="InterPro" id="IPR036641">
    <property type="entry name" value="HPT_dom_sf"/>
</dbReference>
<feature type="domain" description="CBS" evidence="22">
    <location>
        <begin position="141"/>
        <end position="197"/>
    </location>
</feature>
<dbReference type="PROSITE" id="PS50113">
    <property type="entry name" value="PAC"/>
    <property type="match status" value="2"/>
</dbReference>
<comment type="catalytic activity">
    <reaction evidence="1">
        <text>ATP + protein L-histidine = ADP + protein N-phospho-L-histidine.</text>
        <dbReference type="EC" id="2.7.13.3"/>
    </reaction>
</comment>
<keyword evidence="12" id="KW-0472">Membrane</keyword>
<evidence type="ECO:0000256" key="5">
    <source>
        <dbReference type="ARBA" id="ARBA00022679"/>
    </source>
</evidence>
<feature type="coiled-coil region" evidence="17">
    <location>
        <begin position="624"/>
        <end position="676"/>
    </location>
</feature>
<dbReference type="Gene3D" id="1.10.287.130">
    <property type="match status" value="1"/>
</dbReference>
<evidence type="ECO:0000256" key="1">
    <source>
        <dbReference type="ARBA" id="ARBA00000085"/>
    </source>
</evidence>